<dbReference type="OrthoDB" id="9807346at2"/>
<gene>
    <name evidence="1" type="ORF">SPTER_43880</name>
</gene>
<proteinExistence type="predicted"/>
<organism evidence="1 2">
    <name type="scientific">Sporomusa termitida</name>
    <dbReference type="NCBI Taxonomy" id="2377"/>
    <lineage>
        <taxon>Bacteria</taxon>
        <taxon>Bacillati</taxon>
        <taxon>Bacillota</taxon>
        <taxon>Negativicutes</taxon>
        <taxon>Selenomonadales</taxon>
        <taxon>Sporomusaceae</taxon>
        <taxon>Sporomusa</taxon>
    </lineage>
</organism>
<dbReference type="Proteomes" id="UP000320776">
    <property type="component" value="Chromosome"/>
</dbReference>
<evidence type="ECO:0000313" key="2">
    <source>
        <dbReference type="Proteomes" id="UP000320776"/>
    </source>
</evidence>
<dbReference type="EMBL" id="CP036259">
    <property type="protein sequence ID" value="QDR82939.1"/>
    <property type="molecule type" value="Genomic_DNA"/>
</dbReference>
<sequence length="61" mass="7192">MHEKPRCTNCQHYYITWDKNFRYGCKAMGFKSFKTPSAVVRESSGQQCLGFTEKQKLENRP</sequence>
<accession>A0A517E007</accession>
<dbReference type="AlphaFoldDB" id="A0A517E007"/>
<dbReference type="KEGG" id="sted:SPTER_43880"/>
<keyword evidence="2" id="KW-1185">Reference proteome</keyword>
<evidence type="ECO:0008006" key="3">
    <source>
        <dbReference type="Google" id="ProtNLM"/>
    </source>
</evidence>
<name>A0A517E007_9FIRM</name>
<protein>
    <recommendedName>
        <fullName evidence="3">Uracil-DNA glycosylase</fullName>
    </recommendedName>
</protein>
<evidence type="ECO:0000313" key="1">
    <source>
        <dbReference type="EMBL" id="QDR82939.1"/>
    </source>
</evidence>
<reference evidence="1 2" key="1">
    <citation type="submission" date="2019-02" db="EMBL/GenBank/DDBJ databases">
        <title>Closed genome of Sporomusa termitida DSM 4440.</title>
        <authorList>
            <person name="Poehlein A."/>
            <person name="Daniel R."/>
        </authorList>
    </citation>
    <scope>NUCLEOTIDE SEQUENCE [LARGE SCALE GENOMIC DNA]</scope>
    <source>
        <strain evidence="1 2">DSM 4440</strain>
    </source>
</reference>